<proteinExistence type="predicted"/>
<keyword evidence="3" id="KW-1185">Reference proteome</keyword>
<evidence type="ECO:0000313" key="3">
    <source>
        <dbReference type="Proteomes" id="UP000189059"/>
    </source>
</evidence>
<accession>A0ABX3JTJ3</accession>
<comment type="caution">
    <text evidence="2">The sequence shown here is derived from an EMBL/GenBank/DDBJ whole genome shotgun (WGS) entry which is preliminary data.</text>
</comment>
<name>A0ABX3JTJ3_9BACL</name>
<protein>
    <submittedName>
        <fullName evidence="2">Uncharacterized protein</fullName>
    </submittedName>
</protein>
<dbReference type="Proteomes" id="UP000189059">
    <property type="component" value="Unassembled WGS sequence"/>
</dbReference>
<feature type="region of interest" description="Disordered" evidence="1">
    <location>
        <begin position="105"/>
        <end position="132"/>
    </location>
</feature>
<organism evidence="2 3">
    <name type="scientific">Paenibacillus ihbetae</name>
    <dbReference type="NCBI Taxonomy" id="1870820"/>
    <lineage>
        <taxon>Bacteria</taxon>
        <taxon>Bacillati</taxon>
        <taxon>Bacillota</taxon>
        <taxon>Bacilli</taxon>
        <taxon>Bacillales</taxon>
        <taxon>Paenibacillaceae</taxon>
        <taxon>Paenibacillus</taxon>
    </lineage>
</organism>
<evidence type="ECO:0000256" key="1">
    <source>
        <dbReference type="SAM" id="MobiDB-lite"/>
    </source>
</evidence>
<evidence type="ECO:0000313" key="2">
    <source>
        <dbReference type="EMBL" id="OOC59062.1"/>
    </source>
</evidence>
<sequence>MVDSFQKEMYEPFNFFLSAFLSAARSIIQYTYERAEILGRKPDYNMLVSERPILRYFKGKRDINIHVQPVKSIQQVNIDLYSSVTVQTKESVRIQMIEADGSISRDETYETPASVQSRQEKDNDEPGPVRSLHYRFDDWPGEEDVLELSKEYLVNLRTFVNNAHSTGLI</sequence>
<gene>
    <name evidence="2" type="ORF">BBD40_25785</name>
</gene>
<dbReference type="EMBL" id="MRVI01000002">
    <property type="protein sequence ID" value="OOC59062.1"/>
    <property type="molecule type" value="Genomic_DNA"/>
</dbReference>
<reference evidence="2 3" key="1">
    <citation type="submission" date="2016-12" db="EMBL/GenBank/DDBJ databases">
        <title>Genome sequencing and description of Paenibacillus sp. nov. from high altitude lake in the Indian Trans- Himalayas.</title>
        <authorList>
            <person name="Kiran S."/>
            <person name="Swarnkar M.K."/>
            <person name="Rana A."/>
            <person name="Tewari R."/>
            <person name="Gulati A."/>
        </authorList>
    </citation>
    <scope>NUCLEOTIDE SEQUENCE [LARGE SCALE GENOMIC DNA]</scope>
    <source>
        <strain evidence="2 3">IHBB 9951</strain>
    </source>
</reference>